<evidence type="ECO:0000313" key="3">
    <source>
        <dbReference type="Proteomes" id="UP001341840"/>
    </source>
</evidence>
<reference evidence="2 3" key="1">
    <citation type="journal article" date="2023" name="Plants (Basel)">
        <title>Bridging the Gap: Combining Genomics and Transcriptomics Approaches to Understand Stylosanthes scabra, an Orphan Legume from the Brazilian Caatinga.</title>
        <authorList>
            <person name="Ferreira-Neto J.R.C."/>
            <person name="da Silva M.D."/>
            <person name="Binneck E."/>
            <person name="de Melo N.F."/>
            <person name="da Silva R.H."/>
            <person name="de Melo A.L.T.M."/>
            <person name="Pandolfi V."/>
            <person name="Bustamante F.O."/>
            <person name="Brasileiro-Vidal A.C."/>
            <person name="Benko-Iseppon A.M."/>
        </authorList>
    </citation>
    <scope>NUCLEOTIDE SEQUENCE [LARGE SCALE GENOMIC DNA]</scope>
    <source>
        <tissue evidence="2">Leaves</tissue>
    </source>
</reference>
<name>A0ABU6RFW5_9FABA</name>
<feature type="region of interest" description="Disordered" evidence="1">
    <location>
        <begin position="114"/>
        <end position="134"/>
    </location>
</feature>
<feature type="compositionally biased region" description="Low complexity" evidence="1">
    <location>
        <begin position="117"/>
        <end position="128"/>
    </location>
</feature>
<keyword evidence="3" id="KW-1185">Reference proteome</keyword>
<gene>
    <name evidence="2" type="ORF">PIB30_044525</name>
</gene>
<accession>A0ABU6RFW5</accession>
<dbReference type="Proteomes" id="UP001341840">
    <property type="component" value="Unassembled WGS sequence"/>
</dbReference>
<protein>
    <recommendedName>
        <fullName evidence="4">RNase H type-1 domain-containing protein</fullName>
    </recommendedName>
</protein>
<proteinExistence type="predicted"/>
<sequence>MANSEAHPTEGKWTQAAWFGAQVQCIPSNQPISTLGGWITELRDIMKQAASKEYDIYLSKAAYILWEIWKARNNAIHGNSKPSPNELIFKAKITEIEYLGNKNQHQAEYQVVHHSSNKQQQQTRTQNQGRRKTTVTWHLPPKGWLKCNIDGTYCNLAGKGPQQLFSEMRKGEYSQHQQRKLRQILH</sequence>
<organism evidence="2 3">
    <name type="scientific">Stylosanthes scabra</name>
    <dbReference type="NCBI Taxonomy" id="79078"/>
    <lineage>
        <taxon>Eukaryota</taxon>
        <taxon>Viridiplantae</taxon>
        <taxon>Streptophyta</taxon>
        <taxon>Embryophyta</taxon>
        <taxon>Tracheophyta</taxon>
        <taxon>Spermatophyta</taxon>
        <taxon>Magnoliopsida</taxon>
        <taxon>eudicotyledons</taxon>
        <taxon>Gunneridae</taxon>
        <taxon>Pentapetalae</taxon>
        <taxon>rosids</taxon>
        <taxon>fabids</taxon>
        <taxon>Fabales</taxon>
        <taxon>Fabaceae</taxon>
        <taxon>Papilionoideae</taxon>
        <taxon>50 kb inversion clade</taxon>
        <taxon>dalbergioids sensu lato</taxon>
        <taxon>Dalbergieae</taxon>
        <taxon>Pterocarpus clade</taxon>
        <taxon>Stylosanthes</taxon>
    </lineage>
</organism>
<dbReference type="EMBL" id="JASCZI010030474">
    <property type="protein sequence ID" value="MED6122932.1"/>
    <property type="molecule type" value="Genomic_DNA"/>
</dbReference>
<evidence type="ECO:0000313" key="2">
    <source>
        <dbReference type="EMBL" id="MED6122932.1"/>
    </source>
</evidence>
<comment type="caution">
    <text evidence="2">The sequence shown here is derived from an EMBL/GenBank/DDBJ whole genome shotgun (WGS) entry which is preliminary data.</text>
</comment>
<evidence type="ECO:0000256" key="1">
    <source>
        <dbReference type="SAM" id="MobiDB-lite"/>
    </source>
</evidence>
<evidence type="ECO:0008006" key="4">
    <source>
        <dbReference type="Google" id="ProtNLM"/>
    </source>
</evidence>